<proteinExistence type="predicted"/>
<protein>
    <submittedName>
        <fullName evidence="1">Uncharacterized protein</fullName>
    </submittedName>
</protein>
<dbReference type="AlphaFoldDB" id="A0A3S5CKU5"/>
<evidence type="ECO:0000313" key="1">
    <source>
        <dbReference type="EMBL" id="VEL29490.1"/>
    </source>
</evidence>
<name>A0A3S5CKU5_9PLAT</name>
<gene>
    <name evidence="1" type="ORF">PXEA_LOCUS22930</name>
</gene>
<organism evidence="1 2">
    <name type="scientific">Protopolystoma xenopodis</name>
    <dbReference type="NCBI Taxonomy" id="117903"/>
    <lineage>
        <taxon>Eukaryota</taxon>
        <taxon>Metazoa</taxon>
        <taxon>Spiralia</taxon>
        <taxon>Lophotrochozoa</taxon>
        <taxon>Platyhelminthes</taxon>
        <taxon>Monogenea</taxon>
        <taxon>Polyopisthocotylea</taxon>
        <taxon>Polystomatidea</taxon>
        <taxon>Polystomatidae</taxon>
        <taxon>Protopolystoma</taxon>
    </lineage>
</organism>
<evidence type="ECO:0000313" key="2">
    <source>
        <dbReference type="Proteomes" id="UP000784294"/>
    </source>
</evidence>
<dbReference type="Proteomes" id="UP000784294">
    <property type="component" value="Unassembled WGS sequence"/>
</dbReference>
<accession>A0A3S5CKU5</accession>
<dbReference type="EMBL" id="CAAALY010103594">
    <property type="protein sequence ID" value="VEL29490.1"/>
    <property type="molecule type" value="Genomic_DNA"/>
</dbReference>
<comment type="caution">
    <text evidence="1">The sequence shown here is derived from an EMBL/GenBank/DDBJ whole genome shotgun (WGS) entry which is preliminary data.</text>
</comment>
<reference evidence="1" key="1">
    <citation type="submission" date="2018-11" db="EMBL/GenBank/DDBJ databases">
        <authorList>
            <consortium name="Pathogen Informatics"/>
        </authorList>
    </citation>
    <scope>NUCLEOTIDE SEQUENCE</scope>
</reference>
<keyword evidence="2" id="KW-1185">Reference proteome</keyword>
<sequence length="107" mass="11811">MLGCRFRRVAEDLELAMVGEDLYAVGWCDEARRGTCWRTCGRLQPGLVLRRGETECVSSQRAVIPPSARKFADRGAATAGTHIVLVANGFLDPLSWTQGRGLRKGYK</sequence>